<proteinExistence type="predicted"/>
<name>A0ABR9NHC9_9GAMM</name>
<dbReference type="RefSeq" id="WP_192834006.1">
    <property type="nucleotide sequence ID" value="NZ_JADAZL010000002.1"/>
</dbReference>
<sequence length="233" mass="27720">MLHLLKGNTLSITLTTHKCLWLSKCSSEITAGDFSCNLLDPNWVDQFIHELKKIDIKYKFIEITLENSLCRFGILPRQQEWPDIKVLEFLAISHFKQKYPNFSSEDYKFLFDQVKFNQPIFTVALPHYIYEGLMVLNEYQNIKNFSISLFKIFNILDLNELWYEEENFFYHVDCAVNGEEGIDIFPKKFINQESIDIWNHQRVSEIFFEEEGKQFKHWSSLVAKTPEQILNLI</sequence>
<keyword evidence="2" id="KW-1185">Reference proteome</keyword>
<dbReference type="EMBL" id="JADAZL010000002">
    <property type="protein sequence ID" value="MBE2164317.1"/>
    <property type="molecule type" value="Genomic_DNA"/>
</dbReference>
<protein>
    <recommendedName>
        <fullName evidence="3">DUF5672 domain-containing protein</fullName>
    </recommendedName>
</protein>
<evidence type="ECO:0000313" key="2">
    <source>
        <dbReference type="Proteomes" id="UP000619170"/>
    </source>
</evidence>
<dbReference type="Proteomes" id="UP000619170">
    <property type="component" value="Unassembled WGS sequence"/>
</dbReference>
<gene>
    <name evidence="1" type="ORF">IIQ43_07175</name>
</gene>
<comment type="caution">
    <text evidence="1">The sequence shown here is derived from an EMBL/GenBank/DDBJ whole genome shotgun (WGS) entry which is preliminary data.</text>
</comment>
<reference evidence="2" key="2">
    <citation type="submission" date="2023-07" db="EMBL/GenBank/DDBJ databases">
        <title>Acinetobacter oleivorans assembled AC1583.</title>
        <authorList>
            <person name="Yeo C.C."/>
        </authorList>
    </citation>
    <scope>NUCLEOTIDE SEQUENCE [LARGE SCALE GENOMIC DNA]</scope>
    <source>
        <strain evidence="2">AC1583</strain>
    </source>
</reference>
<accession>A0ABR9NHC9</accession>
<organism evidence="1 2">
    <name type="scientific">Acinetobacter oleivorans</name>
    <dbReference type="NCBI Taxonomy" id="1148157"/>
    <lineage>
        <taxon>Bacteria</taxon>
        <taxon>Pseudomonadati</taxon>
        <taxon>Pseudomonadota</taxon>
        <taxon>Gammaproteobacteria</taxon>
        <taxon>Moraxellales</taxon>
        <taxon>Moraxellaceae</taxon>
        <taxon>Acinetobacter</taxon>
    </lineage>
</organism>
<evidence type="ECO:0008006" key="3">
    <source>
        <dbReference type="Google" id="ProtNLM"/>
    </source>
</evidence>
<reference evidence="1 2" key="1">
    <citation type="submission" date="2020-10" db="EMBL/GenBank/DDBJ databases">
        <authorList>
            <person name="Mohd Rani F."/>
        </authorList>
    </citation>
    <scope>NUCLEOTIDE SEQUENCE [LARGE SCALE GENOMIC DNA]</scope>
    <source>
        <strain evidence="1 2">AC1583</strain>
    </source>
</reference>
<evidence type="ECO:0000313" key="1">
    <source>
        <dbReference type="EMBL" id="MBE2164317.1"/>
    </source>
</evidence>